<evidence type="ECO:0008006" key="5">
    <source>
        <dbReference type="Google" id="ProtNLM"/>
    </source>
</evidence>
<proteinExistence type="predicted"/>
<dbReference type="Proteomes" id="UP001054945">
    <property type="component" value="Unassembled WGS sequence"/>
</dbReference>
<feature type="region of interest" description="Disordered" evidence="2">
    <location>
        <begin position="1"/>
        <end position="26"/>
    </location>
</feature>
<feature type="coiled-coil region" evidence="1">
    <location>
        <begin position="86"/>
        <end position="120"/>
    </location>
</feature>
<evidence type="ECO:0000313" key="3">
    <source>
        <dbReference type="EMBL" id="GIX93335.1"/>
    </source>
</evidence>
<organism evidence="3 4">
    <name type="scientific">Caerostris extrusa</name>
    <name type="common">Bark spider</name>
    <name type="synonym">Caerostris bankana</name>
    <dbReference type="NCBI Taxonomy" id="172846"/>
    <lineage>
        <taxon>Eukaryota</taxon>
        <taxon>Metazoa</taxon>
        <taxon>Ecdysozoa</taxon>
        <taxon>Arthropoda</taxon>
        <taxon>Chelicerata</taxon>
        <taxon>Arachnida</taxon>
        <taxon>Araneae</taxon>
        <taxon>Araneomorphae</taxon>
        <taxon>Entelegynae</taxon>
        <taxon>Araneoidea</taxon>
        <taxon>Araneidae</taxon>
        <taxon>Caerostris</taxon>
    </lineage>
</organism>
<keyword evidence="1" id="KW-0175">Coiled coil</keyword>
<sequence length="129" mass="14533">MTVPKVTSKSKKVSSKKKIKTDLNNSKTDSLIPSLPDIFGTPTENKEMETTVLPYRSVSEIENMLTADIPPESYWKELAEQRRISLEQTLRENADLADQLEVLEAENSHLKSCLKEAEKLAETLNAILD</sequence>
<comment type="caution">
    <text evidence="3">The sequence shown here is derived from an EMBL/GenBank/DDBJ whole genome shotgun (WGS) entry which is preliminary data.</text>
</comment>
<evidence type="ECO:0000256" key="2">
    <source>
        <dbReference type="SAM" id="MobiDB-lite"/>
    </source>
</evidence>
<dbReference type="InterPro" id="IPR022786">
    <property type="entry name" value="Geminin/Multicilin"/>
</dbReference>
<reference evidence="3 4" key="1">
    <citation type="submission" date="2021-06" db="EMBL/GenBank/DDBJ databases">
        <title>Caerostris extrusa draft genome.</title>
        <authorList>
            <person name="Kono N."/>
            <person name="Arakawa K."/>
        </authorList>
    </citation>
    <scope>NUCLEOTIDE SEQUENCE [LARGE SCALE GENOMIC DNA]</scope>
</reference>
<keyword evidence="4" id="KW-1185">Reference proteome</keyword>
<dbReference type="AlphaFoldDB" id="A0AAV4PBI0"/>
<evidence type="ECO:0000256" key="1">
    <source>
        <dbReference type="SAM" id="Coils"/>
    </source>
</evidence>
<dbReference type="Gene3D" id="1.20.5.1180">
    <property type="entry name" value="Geminin coiled-coil domain"/>
    <property type="match status" value="1"/>
</dbReference>
<dbReference type="SUPFAM" id="SSF111469">
    <property type="entry name" value="Geminin coiled-coil domain"/>
    <property type="match status" value="1"/>
</dbReference>
<gene>
    <name evidence="3" type="ORF">CEXT_14341</name>
</gene>
<dbReference type="EMBL" id="BPLR01004238">
    <property type="protein sequence ID" value="GIX93335.1"/>
    <property type="molecule type" value="Genomic_DNA"/>
</dbReference>
<dbReference type="GO" id="GO:0006275">
    <property type="term" value="P:regulation of DNA replication"/>
    <property type="evidence" value="ECO:0007669"/>
    <property type="project" value="InterPro"/>
</dbReference>
<dbReference type="Pfam" id="PF07412">
    <property type="entry name" value="Geminin"/>
    <property type="match status" value="1"/>
</dbReference>
<protein>
    <recommendedName>
        <fullName evidence="5">Geminin</fullName>
    </recommendedName>
</protein>
<name>A0AAV4PBI0_CAEEX</name>
<evidence type="ECO:0000313" key="4">
    <source>
        <dbReference type="Proteomes" id="UP001054945"/>
    </source>
</evidence>
<feature type="compositionally biased region" description="Basic residues" evidence="2">
    <location>
        <begin position="8"/>
        <end position="19"/>
    </location>
</feature>
<accession>A0AAV4PBI0</accession>